<gene>
    <name evidence="6" type="ORF">G3576_10695</name>
</gene>
<feature type="domain" description="Aldehyde dehydrogenase" evidence="5">
    <location>
        <begin position="36"/>
        <end position="490"/>
    </location>
</feature>
<accession>A0A6M1LJI8</accession>
<evidence type="ECO:0000259" key="5">
    <source>
        <dbReference type="Pfam" id="PF00171"/>
    </source>
</evidence>
<keyword evidence="2 4" id="KW-0560">Oxidoreductase</keyword>
<dbReference type="Gene3D" id="3.40.605.10">
    <property type="entry name" value="Aldehyde Dehydrogenase, Chain A, domain 1"/>
    <property type="match status" value="1"/>
</dbReference>
<protein>
    <submittedName>
        <fullName evidence="6">Aldehyde dehydrogenase family protein</fullName>
    </submittedName>
</protein>
<evidence type="ECO:0000256" key="4">
    <source>
        <dbReference type="RuleBase" id="RU003345"/>
    </source>
</evidence>
<organism evidence="6 7">
    <name type="scientific">Falsiroseomonas algicola</name>
    <dbReference type="NCBI Taxonomy" id="2716930"/>
    <lineage>
        <taxon>Bacteria</taxon>
        <taxon>Pseudomonadati</taxon>
        <taxon>Pseudomonadota</taxon>
        <taxon>Alphaproteobacteria</taxon>
        <taxon>Acetobacterales</taxon>
        <taxon>Roseomonadaceae</taxon>
        <taxon>Falsiroseomonas</taxon>
    </lineage>
</organism>
<dbReference type="EMBL" id="JAAIKB010000003">
    <property type="protein sequence ID" value="NGM20483.1"/>
    <property type="molecule type" value="Genomic_DNA"/>
</dbReference>
<dbReference type="SUPFAM" id="SSF53720">
    <property type="entry name" value="ALDH-like"/>
    <property type="match status" value="1"/>
</dbReference>
<evidence type="ECO:0000313" key="6">
    <source>
        <dbReference type="EMBL" id="NGM20483.1"/>
    </source>
</evidence>
<dbReference type="Pfam" id="PF00171">
    <property type="entry name" value="Aldedh"/>
    <property type="match status" value="1"/>
</dbReference>
<sequence>MAQAAFAAASVAARGVAALLGGRVGSVVDGQVVAGQGSAITLDDPATGLPLLGYADAGAAVARAAAEGAARAQRGWIALSAAERGRRLWALGAAIRAEAEALATLECANTGKPLRDCRGEVARVAEMAEYWAGWCDKVEGRVVSVPSGHFVTVRREPMGVVLAITPWNAPLFTCGWNVLPALAAGNGVVLKPSEYTPLTSCAFGLLAVKAGLPAGLVQVVAGAGATSGEALLAAPEVAMVTFVGGAVSGARIAGACAARMIPCVMELGGKSANIVFADADLPAAVQGAQQAIFAGSGQSCVAGSRLLVQRSVHHRFVEMLAEASSRIRLGDPMDAATEAGPVCNARQFDHVRSLVAAGAAEGADVFIAPRGALPEAGFWVPPTILAGVTNEARVAQEEIFGPVVAAIPFEDEAEAIAIANATPFGLAGAAWTRDVGRAHRVAAAVRAGTFWINGYRTIHVSVPFGGFGASGHGRSSGQEALAAYTQAKAVWVETGVEPALGFGHRPAGVGG</sequence>
<dbReference type="RefSeq" id="WP_164694370.1">
    <property type="nucleotide sequence ID" value="NZ_JAAIKB010000003.1"/>
</dbReference>
<evidence type="ECO:0000256" key="3">
    <source>
        <dbReference type="PROSITE-ProRule" id="PRU10007"/>
    </source>
</evidence>
<dbReference type="AlphaFoldDB" id="A0A6M1LJI8"/>
<comment type="similarity">
    <text evidence="1 4">Belongs to the aldehyde dehydrogenase family.</text>
</comment>
<feature type="active site" evidence="3">
    <location>
        <position position="266"/>
    </location>
</feature>
<dbReference type="InterPro" id="IPR016161">
    <property type="entry name" value="Ald_DH/histidinol_DH"/>
</dbReference>
<dbReference type="PANTHER" id="PTHR11699">
    <property type="entry name" value="ALDEHYDE DEHYDROGENASE-RELATED"/>
    <property type="match status" value="1"/>
</dbReference>
<evidence type="ECO:0000256" key="2">
    <source>
        <dbReference type="ARBA" id="ARBA00023002"/>
    </source>
</evidence>
<dbReference type="GO" id="GO:0016620">
    <property type="term" value="F:oxidoreductase activity, acting on the aldehyde or oxo group of donors, NAD or NADP as acceptor"/>
    <property type="evidence" value="ECO:0007669"/>
    <property type="project" value="InterPro"/>
</dbReference>
<dbReference type="InterPro" id="IPR016162">
    <property type="entry name" value="Ald_DH_N"/>
</dbReference>
<name>A0A6M1LJI8_9PROT</name>
<keyword evidence="7" id="KW-1185">Reference proteome</keyword>
<dbReference type="Gene3D" id="3.40.309.10">
    <property type="entry name" value="Aldehyde Dehydrogenase, Chain A, domain 2"/>
    <property type="match status" value="1"/>
</dbReference>
<evidence type="ECO:0000256" key="1">
    <source>
        <dbReference type="ARBA" id="ARBA00009986"/>
    </source>
</evidence>
<proteinExistence type="inferred from homology"/>
<dbReference type="PROSITE" id="PS00687">
    <property type="entry name" value="ALDEHYDE_DEHYDR_GLU"/>
    <property type="match status" value="1"/>
</dbReference>
<dbReference type="FunFam" id="3.40.309.10:FF:000012">
    <property type="entry name" value="Betaine aldehyde dehydrogenase"/>
    <property type="match status" value="1"/>
</dbReference>
<comment type="caution">
    <text evidence="6">The sequence shown here is derived from an EMBL/GenBank/DDBJ whole genome shotgun (WGS) entry which is preliminary data.</text>
</comment>
<reference evidence="6 7" key="1">
    <citation type="submission" date="2020-03" db="EMBL/GenBank/DDBJ databases">
        <title>Roseomonas stagni sp. nov., isolated from pond water in Japan.</title>
        <authorList>
            <person name="Furuhata K."/>
            <person name="Miyamoto H."/>
            <person name="Goto K."/>
        </authorList>
    </citation>
    <scope>NUCLEOTIDE SEQUENCE [LARGE SCALE GENOMIC DNA]</scope>
    <source>
        <strain evidence="6 7">PeD5</strain>
    </source>
</reference>
<dbReference type="FunFam" id="3.40.605.10:FF:000007">
    <property type="entry name" value="NAD/NADP-dependent betaine aldehyde dehydrogenase"/>
    <property type="match status" value="1"/>
</dbReference>
<dbReference type="Proteomes" id="UP000475385">
    <property type="component" value="Unassembled WGS sequence"/>
</dbReference>
<dbReference type="InterPro" id="IPR029510">
    <property type="entry name" value="Ald_DH_CS_GLU"/>
</dbReference>
<dbReference type="InterPro" id="IPR015590">
    <property type="entry name" value="Aldehyde_DH_dom"/>
</dbReference>
<evidence type="ECO:0000313" key="7">
    <source>
        <dbReference type="Proteomes" id="UP000475385"/>
    </source>
</evidence>
<dbReference type="InterPro" id="IPR016163">
    <property type="entry name" value="Ald_DH_C"/>
</dbReference>